<accession>A0A1F8EXM8</accession>
<dbReference type="SFLD" id="SFLDS00003">
    <property type="entry name" value="Haloacid_Dehalogenase"/>
    <property type="match status" value="1"/>
</dbReference>
<dbReference type="Proteomes" id="UP000177507">
    <property type="component" value="Unassembled WGS sequence"/>
</dbReference>
<dbReference type="PANTHER" id="PTHR43434">
    <property type="entry name" value="PHOSPHOGLYCOLATE PHOSPHATASE"/>
    <property type="match status" value="1"/>
</dbReference>
<evidence type="ECO:0000313" key="1">
    <source>
        <dbReference type="EMBL" id="OGN04799.1"/>
    </source>
</evidence>
<dbReference type="PROSITE" id="PS01228">
    <property type="entry name" value="COF_1"/>
    <property type="match status" value="1"/>
</dbReference>
<protein>
    <recommendedName>
        <fullName evidence="3">HAD family hydrolase</fullName>
    </recommendedName>
</protein>
<dbReference type="Gene3D" id="3.40.50.1000">
    <property type="entry name" value="HAD superfamily/HAD-like"/>
    <property type="match status" value="1"/>
</dbReference>
<gene>
    <name evidence="1" type="ORF">A2831_02040</name>
</gene>
<dbReference type="InterPro" id="IPR041492">
    <property type="entry name" value="HAD_2"/>
</dbReference>
<proteinExistence type="predicted"/>
<evidence type="ECO:0000313" key="2">
    <source>
        <dbReference type="Proteomes" id="UP000177507"/>
    </source>
</evidence>
<dbReference type="PANTHER" id="PTHR43434:SF1">
    <property type="entry name" value="PHOSPHOGLYCOLATE PHOSPHATASE"/>
    <property type="match status" value="1"/>
</dbReference>
<dbReference type="Gene3D" id="1.10.150.240">
    <property type="entry name" value="Putative phosphatase, domain 2"/>
    <property type="match status" value="1"/>
</dbReference>
<dbReference type="InterPro" id="IPR050155">
    <property type="entry name" value="HAD-like_hydrolase_sf"/>
</dbReference>
<dbReference type="GO" id="GO:0006281">
    <property type="term" value="P:DNA repair"/>
    <property type="evidence" value="ECO:0007669"/>
    <property type="project" value="TreeGrafter"/>
</dbReference>
<dbReference type="InterPro" id="IPR036412">
    <property type="entry name" value="HAD-like_sf"/>
</dbReference>
<sequence>MSNGARQPRGLAEPVGKALLQKRLPGAIFFVRLRMLNLEKGITQMAFKFNTGLKAVIFDFDGTILNSKRDGNFHEVAKLRKLKIPAGERLENHLGMPAKCIIKTFWPEENAEQFLQLWEQLDLSQPSPLITDTLNILNFFQNSLIQMGILSSRRSSSLFPLLRYCQIIEYFNPKLLQAIDTWDYHKPHIKALDNILLRLAELGITKEGILYVGDAVVDWQCASGAGVRFVGVETGVLNRTAWKIRGLESKNIIPDIGWLPVWILKHF</sequence>
<name>A0A1F8EXM8_9BACT</name>
<dbReference type="AlphaFoldDB" id="A0A1F8EXM8"/>
<dbReference type="InterPro" id="IPR023214">
    <property type="entry name" value="HAD_sf"/>
</dbReference>
<comment type="caution">
    <text evidence="1">The sequence shown here is derived from an EMBL/GenBank/DDBJ whole genome shotgun (WGS) entry which is preliminary data.</text>
</comment>
<dbReference type="SUPFAM" id="SSF56784">
    <property type="entry name" value="HAD-like"/>
    <property type="match status" value="1"/>
</dbReference>
<dbReference type="InterPro" id="IPR023198">
    <property type="entry name" value="PGP-like_dom2"/>
</dbReference>
<dbReference type="Pfam" id="PF13419">
    <property type="entry name" value="HAD_2"/>
    <property type="match status" value="1"/>
</dbReference>
<evidence type="ECO:0008006" key="3">
    <source>
        <dbReference type="Google" id="ProtNLM"/>
    </source>
</evidence>
<organism evidence="1 2">
    <name type="scientific">Candidatus Yanofskybacteria bacterium RIFCSPHIGHO2_01_FULL_44_17</name>
    <dbReference type="NCBI Taxonomy" id="1802668"/>
    <lineage>
        <taxon>Bacteria</taxon>
        <taxon>Candidatus Yanofskyibacteriota</taxon>
    </lineage>
</organism>
<dbReference type="GO" id="GO:0005829">
    <property type="term" value="C:cytosol"/>
    <property type="evidence" value="ECO:0007669"/>
    <property type="project" value="TreeGrafter"/>
</dbReference>
<reference evidence="1 2" key="1">
    <citation type="journal article" date="2016" name="Nat. Commun.">
        <title>Thousands of microbial genomes shed light on interconnected biogeochemical processes in an aquifer system.</title>
        <authorList>
            <person name="Anantharaman K."/>
            <person name="Brown C.T."/>
            <person name="Hug L.A."/>
            <person name="Sharon I."/>
            <person name="Castelle C.J."/>
            <person name="Probst A.J."/>
            <person name="Thomas B.C."/>
            <person name="Singh A."/>
            <person name="Wilkins M.J."/>
            <person name="Karaoz U."/>
            <person name="Brodie E.L."/>
            <person name="Williams K.H."/>
            <person name="Hubbard S.S."/>
            <person name="Banfield J.F."/>
        </authorList>
    </citation>
    <scope>NUCLEOTIDE SEQUENCE [LARGE SCALE GENOMIC DNA]</scope>
</reference>
<dbReference type="GO" id="GO:0008967">
    <property type="term" value="F:phosphoglycolate phosphatase activity"/>
    <property type="evidence" value="ECO:0007669"/>
    <property type="project" value="TreeGrafter"/>
</dbReference>
<dbReference type="EMBL" id="MGJI01000017">
    <property type="protein sequence ID" value="OGN04799.1"/>
    <property type="molecule type" value="Genomic_DNA"/>
</dbReference>
<dbReference type="SFLD" id="SFLDG01129">
    <property type="entry name" value="C1.5:_HAD__Beta-PGM__Phosphata"/>
    <property type="match status" value="1"/>
</dbReference>